<keyword evidence="2" id="KW-1185">Reference proteome</keyword>
<gene>
    <name evidence="1" type="ORF">WKI67_04735</name>
</gene>
<protein>
    <submittedName>
        <fullName evidence="1">GntR family transcriptional regulator</fullName>
    </submittedName>
</protein>
<dbReference type="Proteomes" id="UP001377168">
    <property type="component" value="Unassembled WGS sequence"/>
</dbReference>
<sequence length="230" mass="25139">MSVEPISRESAVDQLERRLQEDILGGRYAVGTLLPPERELAARYGVNRNTLKHAFVRLVQVGLVETRHGVGTRVRDFHRLGSADLLPALVVAYPAWLAEVFEVRQSVGALIAVRAATESSAEDHANLRRQVQAVGAAQSVDDTQLADAEFHRLLAVASRNRVYTLLTNTLLNAYLPLRAALSKPFQDAKVAAARLEPLAEAVCARDTQAAREASEAYMAETERLMTAGLT</sequence>
<accession>A0ACC6PMV6</accession>
<reference evidence="1" key="1">
    <citation type="submission" date="2024-03" db="EMBL/GenBank/DDBJ databases">
        <title>Novel Streptomyces species of biotechnological and ecological value are a feature of Machair soil.</title>
        <authorList>
            <person name="Prole J.R."/>
            <person name="Goodfellow M."/>
            <person name="Allenby N."/>
            <person name="Ward A.C."/>
        </authorList>
    </citation>
    <scope>NUCLEOTIDE SEQUENCE</scope>
    <source>
        <strain evidence="1">MS2.AVA.5</strain>
    </source>
</reference>
<organism evidence="1 2">
    <name type="scientific">Streptomyces achmelvichensis</name>
    <dbReference type="NCBI Taxonomy" id="3134111"/>
    <lineage>
        <taxon>Bacteria</taxon>
        <taxon>Bacillati</taxon>
        <taxon>Actinomycetota</taxon>
        <taxon>Actinomycetes</taxon>
        <taxon>Kitasatosporales</taxon>
        <taxon>Streptomycetaceae</taxon>
        <taxon>Streptomyces</taxon>
    </lineage>
</organism>
<proteinExistence type="predicted"/>
<evidence type="ECO:0000313" key="2">
    <source>
        <dbReference type="Proteomes" id="UP001377168"/>
    </source>
</evidence>
<evidence type="ECO:0000313" key="1">
    <source>
        <dbReference type="EMBL" id="MEJ8632696.1"/>
    </source>
</evidence>
<comment type="caution">
    <text evidence="1">The sequence shown here is derived from an EMBL/GenBank/DDBJ whole genome shotgun (WGS) entry which is preliminary data.</text>
</comment>
<dbReference type="EMBL" id="JBBKAJ010000022">
    <property type="protein sequence ID" value="MEJ8632696.1"/>
    <property type="molecule type" value="Genomic_DNA"/>
</dbReference>
<name>A0ACC6PMV6_9ACTN</name>